<dbReference type="Gene3D" id="3.90.550.10">
    <property type="entry name" value="Spore Coat Polysaccharide Biosynthesis Protein SpsA, Chain A"/>
    <property type="match status" value="1"/>
</dbReference>
<proteinExistence type="predicted"/>
<evidence type="ECO:0000313" key="2">
    <source>
        <dbReference type="EMBL" id="EEV02471.1"/>
    </source>
</evidence>
<keyword evidence="2" id="KW-0808">Transferase</keyword>
<name>C7G6U8_9FIRM</name>
<reference evidence="2 3" key="1">
    <citation type="submission" date="2009-08" db="EMBL/GenBank/DDBJ databases">
        <authorList>
            <person name="Weinstock G."/>
            <person name="Sodergren E."/>
            <person name="Clifton S."/>
            <person name="Fulton L."/>
            <person name="Fulton B."/>
            <person name="Courtney L."/>
            <person name="Fronick C."/>
            <person name="Harrison M."/>
            <person name="Strong C."/>
            <person name="Farmer C."/>
            <person name="Delahaunty K."/>
            <person name="Markovic C."/>
            <person name="Hall O."/>
            <person name="Minx P."/>
            <person name="Tomlinson C."/>
            <person name="Mitreva M."/>
            <person name="Nelson J."/>
            <person name="Hou S."/>
            <person name="Wollam A."/>
            <person name="Pepin K.H."/>
            <person name="Johnson M."/>
            <person name="Bhonagiri V."/>
            <person name="Nash W.E."/>
            <person name="Warren W."/>
            <person name="Chinwalla A."/>
            <person name="Mardis E.R."/>
            <person name="Wilson R.K."/>
        </authorList>
    </citation>
    <scope>NUCLEOTIDE SEQUENCE [LARGE SCALE GENOMIC DNA]</scope>
    <source>
        <strain evidence="2 3">L1-82</strain>
    </source>
</reference>
<evidence type="ECO:0000313" key="3">
    <source>
        <dbReference type="Proteomes" id="UP000004828"/>
    </source>
</evidence>
<dbReference type="SUPFAM" id="SSF53448">
    <property type="entry name" value="Nucleotide-diphospho-sugar transferases"/>
    <property type="match status" value="1"/>
</dbReference>
<comment type="caution">
    <text evidence="2">The sequence shown here is derived from an EMBL/GenBank/DDBJ whole genome shotgun (WGS) entry which is preliminary data.</text>
</comment>
<dbReference type="GO" id="GO:0016740">
    <property type="term" value="F:transferase activity"/>
    <property type="evidence" value="ECO:0007669"/>
    <property type="project" value="UniProtKB-KW"/>
</dbReference>
<gene>
    <name evidence="2" type="ORF">ROSINTL182_05613</name>
</gene>
<organism evidence="2 3">
    <name type="scientific">Roseburia intestinalis L1-82</name>
    <dbReference type="NCBI Taxonomy" id="536231"/>
    <lineage>
        <taxon>Bacteria</taxon>
        <taxon>Bacillati</taxon>
        <taxon>Bacillota</taxon>
        <taxon>Clostridia</taxon>
        <taxon>Lachnospirales</taxon>
        <taxon>Lachnospiraceae</taxon>
        <taxon>Roseburia</taxon>
    </lineage>
</organism>
<dbReference type="Pfam" id="PF13712">
    <property type="entry name" value="Glyco_tranf_2_5"/>
    <property type="match status" value="1"/>
</dbReference>
<dbReference type="HOGENOM" id="CLU_690552_0_0_9"/>
<dbReference type="AlphaFoldDB" id="C7G6U8"/>
<evidence type="ECO:0000259" key="1">
    <source>
        <dbReference type="Pfam" id="PF13712"/>
    </source>
</evidence>
<protein>
    <submittedName>
        <fullName evidence="2">Glycosyltransferase, group 2 family</fullName>
    </submittedName>
</protein>
<dbReference type="Proteomes" id="UP000004828">
    <property type="component" value="Unassembled WGS sequence"/>
</dbReference>
<dbReference type="EMBL" id="ABYJ02000032">
    <property type="protein sequence ID" value="EEV02471.1"/>
    <property type="molecule type" value="Genomic_DNA"/>
</dbReference>
<dbReference type="InterPro" id="IPR029044">
    <property type="entry name" value="Nucleotide-diphossugar_trans"/>
</dbReference>
<feature type="domain" description="Streptomycin biosynthesis protein StrF" evidence="1">
    <location>
        <begin position="15"/>
        <end position="223"/>
    </location>
</feature>
<sequence>MDIPGEEYMNENKIAFIICTNNQLYFNECCYYINRLLLPEGFERDVIGIEDAPSMCAGYNAGMQSSDAKYKVYLHHDVFIKEPKFIFYLLERFRSAPDVGMIGMVGGCGMPKTGVAYLAWNKGTVDCREPDFAYQLICDPAQQADCPVDAVDGLLIATQYDVAWREDLFVNFDFYDVSQSFEMRKAGYHILVPYQKTPWVIHDSSFAKLNHYDENRKIALETYPDFFTEEDGFSFVYEEEWENLSEVLADEVRRLIDVGNWEDAGKIVELYHKNQMKNSALELYGVMCEIYEKEQECGIKEHFFDKTGGYEAACQKYITVRFLLRRVECEMESAAYSELKDAVVEGRISAETLLLMILHGSYDKATVLRKVIPWCEAAGDNDGAQKLQAFYDRVKGKKLPFAYSKRVSVKQ</sequence>
<dbReference type="InterPro" id="IPR059123">
    <property type="entry name" value="StrF_dom"/>
</dbReference>
<accession>C7G6U8</accession>